<dbReference type="Pfam" id="PF00210">
    <property type="entry name" value="Ferritin"/>
    <property type="match status" value="1"/>
</dbReference>
<proteinExistence type="inferred from homology"/>
<dbReference type="InterPro" id="IPR009078">
    <property type="entry name" value="Ferritin-like_SF"/>
</dbReference>
<dbReference type="CDD" id="cd01043">
    <property type="entry name" value="DPS"/>
    <property type="match status" value="1"/>
</dbReference>
<dbReference type="PANTHER" id="PTHR42932:SF3">
    <property type="entry name" value="DNA PROTECTION DURING STARVATION PROTEIN"/>
    <property type="match status" value="1"/>
</dbReference>
<dbReference type="InterPro" id="IPR002177">
    <property type="entry name" value="DPS_DNA-bd"/>
</dbReference>
<comment type="similarity">
    <text evidence="1 2">Belongs to the Dps family.</text>
</comment>
<sequence>MTTETTGQITTTPTPDLGLSAANIQGVATLLARLLADEHVLYMRLRNYHWNIVGMAFGPLHALFQDQYEALADDIDEVAERIRMLGPSVPGTFTEMLQLTTLAEQPGDLPDDRGMLNQLVADHEAIIRHLRNDIRASDEQYDDVGTSDFLTGLMSKHEKMAWLLRAHIEQRG</sequence>
<dbReference type="Proteomes" id="UP000280307">
    <property type="component" value="Unassembled WGS sequence"/>
</dbReference>
<dbReference type="PIRSF" id="PIRSF005900">
    <property type="entry name" value="Dps"/>
    <property type="match status" value="1"/>
</dbReference>
<dbReference type="PRINTS" id="PR01346">
    <property type="entry name" value="HELNAPAPROT"/>
</dbReference>
<dbReference type="InterPro" id="IPR012347">
    <property type="entry name" value="Ferritin-like"/>
</dbReference>
<evidence type="ECO:0000313" key="4">
    <source>
        <dbReference type="EMBL" id="RRR65373.1"/>
    </source>
</evidence>
<dbReference type="EMBL" id="RSAS01000960">
    <property type="protein sequence ID" value="RRR65373.1"/>
    <property type="molecule type" value="Genomic_DNA"/>
</dbReference>
<dbReference type="SUPFAM" id="SSF47240">
    <property type="entry name" value="Ferritin-like"/>
    <property type="match status" value="1"/>
</dbReference>
<accession>A0A426TQ88</accession>
<protein>
    <submittedName>
        <fullName evidence="4">DNA starvation/stationary phase protection protein</fullName>
    </submittedName>
</protein>
<reference evidence="4 5" key="1">
    <citation type="submission" date="2018-12" db="EMBL/GenBank/DDBJ databases">
        <title>Genome Sequence of Candidatus Viridilinea halotolerans isolated from saline sulfide-rich spring.</title>
        <authorList>
            <person name="Grouzdev D.S."/>
            <person name="Burganskaya E.I."/>
            <person name="Krutkina M.S."/>
            <person name="Sukhacheva M.V."/>
            <person name="Gorlenko V.M."/>
        </authorList>
    </citation>
    <scope>NUCLEOTIDE SEQUENCE [LARGE SCALE GENOMIC DNA]</scope>
    <source>
        <strain evidence="4">Chok-6</strain>
    </source>
</reference>
<evidence type="ECO:0000313" key="5">
    <source>
        <dbReference type="Proteomes" id="UP000280307"/>
    </source>
</evidence>
<feature type="domain" description="Ferritin/DPS" evidence="3">
    <location>
        <begin position="30"/>
        <end position="170"/>
    </location>
</feature>
<organism evidence="4 5">
    <name type="scientific">Candidatus Viridilinea halotolerans</name>
    <dbReference type="NCBI Taxonomy" id="2491704"/>
    <lineage>
        <taxon>Bacteria</taxon>
        <taxon>Bacillati</taxon>
        <taxon>Chloroflexota</taxon>
        <taxon>Chloroflexia</taxon>
        <taxon>Chloroflexales</taxon>
        <taxon>Chloroflexineae</taxon>
        <taxon>Oscillochloridaceae</taxon>
        <taxon>Candidatus Viridilinea</taxon>
    </lineage>
</organism>
<comment type="caution">
    <text evidence="4">The sequence shown here is derived from an EMBL/GenBank/DDBJ whole genome shotgun (WGS) entry which is preliminary data.</text>
</comment>
<dbReference type="AlphaFoldDB" id="A0A426TQ88"/>
<dbReference type="GO" id="GO:0008199">
    <property type="term" value="F:ferric iron binding"/>
    <property type="evidence" value="ECO:0007669"/>
    <property type="project" value="InterPro"/>
</dbReference>
<evidence type="ECO:0000259" key="3">
    <source>
        <dbReference type="Pfam" id="PF00210"/>
    </source>
</evidence>
<gene>
    <name evidence="4" type="ORF">EI684_23325</name>
</gene>
<dbReference type="InterPro" id="IPR008331">
    <property type="entry name" value="Ferritin_DPS_dom"/>
</dbReference>
<evidence type="ECO:0000256" key="1">
    <source>
        <dbReference type="ARBA" id="ARBA00009497"/>
    </source>
</evidence>
<dbReference type="PANTHER" id="PTHR42932">
    <property type="entry name" value="GENERAL STRESS PROTEIN 20U"/>
    <property type="match status" value="1"/>
</dbReference>
<dbReference type="Gene3D" id="1.20.1260.10">
    <property type="match status" value="1"/>
</dbReference>
<name>A0A426TQ88_9CHLR</name>
<evidence type="ECO:0000256" key="2">
    <source>
        <dbReference type="RuleBase" id="RU003875"/>
    </source>
</evidence>